<keyword evidence="5" id="KW-0326">Glycosidase</keyword>
<gene>
    <name evidence="12" type="ORF">RF007C_01820</name>
</gene>
<dbReference type="Proteomes" id="UP000019365">
    <property type="component" value="Unassembled WGS sequence"/>
</dbReference>
<comment type="catalytic activity">
    <reaction evidence="1">
        <text>Hydrolysis of (1-&gt;4)-beta-D-glucosidic linkages in beta-D-glucans containing (1-&gt;3)- and (1-&gt;4)-bonds.</text>
        <dbReference type="EC" id="3.2.1.73"/>
    </reaction>
</comment>
<sequence length="301" mass="35708">WNNQNNDWNQWNNQNQNNDWNQWNNQNQNNDWNQWNNQNQNYDWNNQNNNQQNAWNGWDNNNNWNQWDQNNNQQNQNNNQQNNNSSNASATMFDDFRTGSSRYFIASDGWENGDPFDCGWYKSQTAFRNGALELTIDKDNTGKYHYAGAEYRTTDFYGFGYYETSMKPIKNVGVNSSFFTYTGASDNNPWDEIDIEFLCKDTTKVQFNYYTNGQGNHEKIYDLGFDASQSYHTYGFDWQRDHITWYVDGKAVYTAYNNIPQTPGKIMMNVWPGRGVDEWLGHYDGKTPLTASYQWVKYNKQ</sequence>
<dbReference type="EC" id="3.2.1.73" evidence="2"/>
<evidence type="ECO:0000256" key="5">
    <source>
        <dbReference type="ARBA" id="ARBA00023295"/>
    </source>
</evidence>
<evidence type="ECO:0000256" key="3">
    <source>
        <dbReference type="ARBA" id="ARBA00014569"/>
    </source>
</evidence>
<dbReference type="AlphaFoldDB" id="W7UAS4"/>
<feature type="region of interest" description="Disordered" evidence="10">
    <location>
        <begin position="1"/>
        <end position="92"/>
    </location>
</feature>
<dbReference type="NCBIfam" id="NF047856">
    <property type="entry name" value="BGlucanaseBglS"/>
    <property type="match status" value="1"/>
</dbReference>
<dbReference type="PATRIC" id="fig|1341157.4.peg.3196"/>
<protein>
    <recommendedName>
        <fullName evidence="3">Beta-glucanase</fullName>
        <ecNumber evidence="2">3.2.1.73</ecNumber>
    </recommendedName>
    <alternativeName>
        <fullName evidence="8">1,3-1,4-beta-D-glucan 4-glucanohydrolase</fullName>
    </alternativeName>
    <alternativeName>
        <fullName evidence="7">Endo-beta-1,3-1,4 glucanase</fullName>
    </alternativeName>
    <alternativeName>
        <fullName evidence="6">Lichenase</fullName>
    </alternativeName>
</protein>
<dbReference type="EMBL" id="ATAX01000037">
    <property type="protein sequence ID" value="EWM52136.1"/>
    <property type="molecule type" value="Genomic_DNA"/>
</dbReference>
<reference evidence="12 13" key="1">
    <citation type="journal article" date="2014" name="PLoS ONE">
        <title>Rumen cellulosomics: divergent fiber-degrading strategies revealed by comparative genome-wide analysis of six ruminococcal strains.</title>
        <authorList>
            <person name="Dassa B."/>
            <person name="Borovok I."/>
            <person name="Ruimy-Israeli V."/>
            <person name="Lamed R."/>
            <person name="Flint H.J."/>
            <person name="Duncan S.H."/>
            <person name="Henrissat B."/>
            <person name="Coutinho P."/>
            <person name="Morrison M."/>
            <person name="Mosoni P."/>
            <person name="Yeoman C.J."/>
            <person name="White B.A."/>
            <person name="Bayer E.A."/>
        </authorList>
    </citation>
    <scope>NUCLEOTIDE SEQUENCE [LARGE SCALE GENOMIC DNA]</scope>
    <source>
        <strain evidence="12 13">007c</strain>
    </source>
</reference>
<comment type="caution">
    <text evidence="12">The sequence shown here is derived from an EMBL/GenBank/DDBJ whole genome shotgun (WGS) entry which is preliminary data.</text>
</comment>
<evidence type="ECO:0000256" key="9">
    <source>
        <dbReference type="PIRSR" id="PIRSR608264-1"/>
    </source>
</evidence>
<dbReference type="Gene3D" id="2.60.120.200">
    <property type="match status" value="1"/>
</dbReference>
<evidence type="ECO:0000313" key="13">
    <source>
        <dbReference type="Proteomes" id="UP000019365"/>
    </source>
</evidence>
<dbReference type="PRINTS" id="PR00737">
    <property type="entry name" value="GLHYDRLASE16"/>
</dbReference>
<dbReference type="InterPro" id="IPR013320">
    <property type="entry name" value="ConA-like_dom_sf"/>
</dbReference>
<accession>W7UAS4</accession>
<evidence type="ECO:0000256" key="1">
    <source>
        <dbReference type="ARBA" id="ARBA00000481"/>
    </source>
</evidence>
<organism evidence="12 13">
    <name type="scientific">Ruminococcus flavefaciens 007c</name>
    <dbReference type="NCBI Taxonomy" id="1341157"/>
    <lineage>
        <taxon>Bacteria</taxon>
        <taxon>Bacillati</taxon>
        <taxon>Bacillota</taxon>
        <taxon>Clostridia</taxon>
        <taxon>Eubacteriales</taxon>
        <taxon>Oscillospiraceae</taxon>
        <taxon>Ruminococcus</taxon>
    </lineage>
</organism>
<feature type="active site" description="Nucleophile" evidence="9">
    <location>
        <position position="192"/>
    </location>
</feature>
<evidence type="ECO:0000259" key="11">
    <source>
        <dbReference type="PROSITE" id="PS51762"/>
    </source>
</evidence>
<evidence type="ECO:0000256" key="2">
    <source>
        <dbReference type="ARBA" id="ARBA00012690"/>
    </source>
</evidence>
<name>W7UAS4_RUMFL</name>
<evidence type="ECO:0000256" key="6">
    <source>
        <dbReference type="ARBA" id="ARBA00029722"/>
    </source>
</evidence>
<evidence type="ECO:0000256" key="10">
    <source>
        <dbReference type="SAM" id="MobiDB-lite"/>
    </source>
</evidence>
<dbReference type="PANTHER" id="PTHR31062">
    <property type="entry name" value="XYLOGLUCAN ENDOTRANSGLUCOSYLASE/HYDROLASE PROTEIN 8-RELATED"/>
    <property type="match status" value="1"/>
</dbReference>
<dbReference type="GO" id="GO:0042972">
    <property type="term" value="F:licheninase activity"/>
    <property type="evidence" value="ECO:0007669"/>
    <property type="project" value="UniProtKB-EC"/>
</dbReference>
<dbReference type="CDD" id="cd02175">
    <property type="entry name" value="GH16_lichenase"/>
    <property type="match status" value="1"/>
</dbReference>
<dbReference type="InterPro" id="IPR008264">
    <property type="entry name" value="Beta_glucanase"/>
</dbReference>
<feature type="compositionally biased region" description="Low complexity" evidence="10">
    <location>
        <begin position="1"/>
        <end position="84"/>
    </location>
</feature>
<evidence type="ECO:0000313" key="12">
    <source>
        <dbReference type="EMBL" id="EWM52136.1"/>
    </source>
</evidence>
<feature type="non-terminal residue" evidence="12">
    <location>
        <position position="1"/>
    </location>
</feature>
<evidence type="ECO:0000256" key="4">
    <source>
        <dbReference type="ARBA" id="ARBA00022801"/>
    </source>
</evidence>
<dbReference type="InterPro" id="IPR000757">
    <property type="entry name" value="Beta-glucanase-like"/>
</dbReference>
<evidence type="ECO:0000256" key="8">
    <source>
        <dbReference type="ARBA" id="ARBA00031665"/>
    </source>
</evidence>
<dbReference type="InterPro" id="IPR044791">
    <property type="entry name" value="Beta-glucanase/XTH"/>
</dbReference>
<proteinExistence type="predicted"/>
<feature type="domain" description="GH16" evidence="11">
    <location>
        <begin position="42"/>
        <end position="301"/>
    </location>
</feature>
<dbReference type="SUPFAM" id="SSF49899">
    <property type="entry name" value="Concanavalin A-like lectins/glucanases"/>
    <property type="match status" value="1"/>
</dbReference>
<dbReference type="Pfam" id="PF00722">
    <property type="entry name" value="Glyco_hydro_16"/>
    <property type="match status" value="1"/>
</dbReference>
<dbReference type="PROSITE" id="PS51762">
    <property type="entry name" value="GH16_2"/>
    <property type="match status" value="1"/>
</dbReference>
<keyword evidence="4" id="KW-0378">Hydrolase</keyword>
<dbReference type="eggNOG" id="COG2273">
    <property type="taxonomic scope" value="Bacteria"/>
</dbReference>
<evidence type="ECO:0000256" key="7">
    <source>
        <dbReference type="ARBA" id="ARBA00029771"/>
    </source>
</evidence>
<dbReference type="GO" id="GO:0005975">
    <property type="term" value="P:carbohydrate metabolic process"/>
    <property type="evidence" value="ECO:0007669"/>
    <property type="project" value="InterPro"/>
</dbReference>
<feature type="active site" description="Proton donor" evidence="9">
    <location>
        <position position="196"/>
    </location>
</feature>
<keyword evidence="13" id="KW-1185">Reference proteome</keyword>